<evidence type="ECO:0000313" key="4">
    <source>
        <dbReference type="EMBL" id="TAJ45482.1"/>
    </source>
</evidence>
<feature type="repeat" description="TPR" evidence="3">
    <location>
        <begin position="295"/>
        <end position="328"/>
    </location>
</feature>
<dbReference type="AlphaFoldDB" id="A0A483CYY2"/>
<dbReference type="InterPro" id="IPR011990">
    <property type="entry name" value="TPR-like_helical_dom_sf"/>
</dbReference>
<dbReference type="Proteomes" id="UP000292580">
    <property type="component" value="Unassembled WGS sequence"/>
</dbReference>
<dbReference type="PANTHER" id="PTHR44858">
    <property type="entry name" value="TETRATRICOPEPTIDE REPEAT PROTEIN 6"/>
    <property type="match status" value="1"/>
</dbReference>
<accession>A0A483CYY2</accession>
<keyword evidence="1" id="KW-0677">Repeat</keyword>
<comment type="caution">
    <text evidence="4">The sequence shown here is derived from an EMBL/GenBank/DDBJ whole genome shotgun (WGS) entry which is preliminary data.</text>
</comment>
<protein>
    <recommendedName>
        <fullName evidence="6">Tetratricopeptide repeat protein</fullName>
    </recommendedName>
</protein>
<dbReference type="InterPro" id="IPR050498">
    <property type="entry name" value="Ycf3"/>
</dbReference>
<dbReference type="EMBL" id="PGCL01000001">
    <property type="protein sequence ID" value="TAJ45482.1"/>
    <property type="molecule type" value="Genomic_DNA"/>
</dbReference>
<dbReference type="Gene3D" id="1.25.40.10">
    <property type="entry name" value="Tetratricopeptide repeat domain"/>
    <property type="match status" value="3"/>
</dbReference>
<evidence type="ECO:0000256" key="2">
    <source>
        <dbReference type="ARBA" id="ARBA00022803"/>
    </source>
</evidence>
<dbReference type="PROSITE" id="PS50005">
    <property type="entry name" value="TPR"/>
    <property type="match status" value="2"/>
</dbReference>
<proteinExistence type="predicted"/>
<evidence type="ECO:0000313" key="5">
    <source>
        <dbReference type="Proteomes" id="UP000292580"/>
    </source>
</evidence>
<name>A0A483CYY2_9EURY</name>
<organism evidence="4 5">
    <name type="scientific">Methanofollis fontis</name>
    <dbReference type="NCBI Taxonomy" id="2052832"/>
    <lineage>
        <taxon>Archaea</taxon>
        <taxon>Methanobacteriati</taxon>
        <taxon>Methanobacteriota</taxon>
        <taxon>Stenosarchaea group</taxon>
        <taxon>Methanomicrobia</taxon>
        <taxon>Methanomicrobiales</taxon>
        <taxon>Methanomicrobiaceae</taxon>
        <taxon>Methanofollis</taxon>
    </lineage>
</organism>
<sequence>MQERYDEMDTTIALNFFREHFWIERWCRKTPTPEETALLRLFLIRRERDMGFAAEAAAAAFADDAAKDAFRTTLAGALATSFPDLDGSGPDAYLWRRYLAFLDESDLNSAHIVRGMLNTCTAETQGGTVPAPSCIATDIPAAQWEGREKRAVMTEIHYPDLYFESSYPGGFPETQIVPADLEITDFAFSCLKNLNGGSIPPGGARTFTRFLNDSATILAVVWFAGREREEQIAILNREYPFRLDEETLDRFVALFDDQETLLEEAAGLVRRGLIEEAETIYAYAIVHSDDSMVHYTAFENLGVLFREAGEHERAIECAERALAIRRVEAESDPYAVALAEKSLAEALYSAGETERAANLTASVEATVGRLDPAESANLLWALGSSFRRTGRFEEEYAALTRILEMEGGENAEEAAMARLFSMDQYARPDGSFDLPALAALEDRRRYLDRFGQGAVLLQAFQFERAIRSFEEALAISHDTDLMRNIAIAHRLYGLPEQGRRYLEEVLRMRPTDTYARIHLGLLDGGAEGTALIRRAIEDAVQEGADLGLILYPLVRDAVVAGTIDAAIEHFANFPTRNGVRALAHLGAGTNLADLGCIAEAERCYRRGLRANPPAPVRARILRNMGALASDAGDLERACSLLEKAQAIAPGDPTILFRLAGVRAGLNDRSGAAEAAREAVRLAPAEERYLHARDLRESLERVAPPTPADPEAADLIRAGEEFLEYCPEHAARAYALAWERISDEAAESPGPEDDLLAFREEILGRIAERSG</sequence>
<dbReference type="SMART" id="SM00028">
    <property type="entry name" value="TPR"/>
    <property type="match status" value="7"/>
</dbReference>
<reference evidence="4 5" key="1">
    <citation type="submission" date="2017-11" db="EMBL/GenBank/DDBJ databases">
        <title>Isolation and Characterization of Methanofollis Species from Methane Seep Offshore SW Taiwan.</title>
        <authorList>
            <person name="Teng N.-H."/>
            <person name="Lai M.-C."/>
            <person name="Chen S.-C."/>
        </authorList>
    </citation>
    <scope>NUCLEOTIDE SEQUENCE [LARGE SCALE GENOMIC DNA]</scope>
    <source>
        <strain evidence="4 5">FWC-SCC2</strain>
    </source>
</reference>
<gene>
    <name evidence="4" type="ORF">CUJ86_01775</name>
</gene>
<evidence type="ECO:0000256" key="3">
    <source>
        <dbReference type="PROSITE-ProRule" id="PRU00339"/>
    </source>
</evidence>
<dbReference type="SUPFAM" id="SSF48452">
    <property type="entry name" value="TPR-like"/>
    <property type="match status" value="2"/>
</dbReference>
<feature type="repeat" description="TPR" evidence="3">
    <location>
        <begin position="618"/>
        <end position="651"/>
    </location>
</feature>
<evidence type="ECO:0008006" key="6">
    <source>
        <dbReference type="Google" id="ProtNLM"/>
    </source>
</evidence>
<keyword evidence="5" id="KW-1185">Reference proteome</keyword>
<keyword evidence="2 3" id="KW-0802">TPR repeat</keyword>
<dbReference type="Pfam" id="PF13176">
    <property type="entry name" value="TPR_7"/>
    <property type="match status" value="1"/>
</dbReference>
<evidence type="ECO:0000256" key="1">
    <source>
        <dbReference type="ARBA" id="ARBA00022737"/>
    </source>
</evidence>
<dbReference type="PANTHER" id="PTHR44858:SF1">
    <property type="entry name" value="UDP-N-ACETYLGLUCOSAMINE--PEPTIDE N-ACETYLGLUCOSAMINYLTRANSFERASE SPINDLY-RELATED"/>
    <property type="match status" value="1"/>
</dbReference>
<dbReference type="InterPro" id="IPR019734">
    <property type="entry name" value="TPR_rpt"/>
</dbReference>